<evidence type="ECO:0000256" key="1">
    <source>
        <dbReference type="SAM" id="SignalP"/>
    </source>
</evidence>
<sequence>MKYTLLAFTMFGLAALAQAKPTAEEIIQKVDDNLSSDNRIMETSITIHGRRSSRTLTLKHTP</sequence>
<reference evidence="2 3" key="1">
    <citation type="journal article" date="2015" name="Microbes Environ.">
        <title>Distribution and evolution of nitrogen fixation genes in the phylum bacteroidetes.</title>
        <authorList>
            <person name="Inoue J."/>
            <person name="Oshima K."/>
            <person name="Suda W."/>
            <person name="Sakamoto M."/>
            <person name="Iino T."/>
            <person name="Noda S."/>
            <person name="Hongoh Y."/>
            <person name="Hattori M."/>
            <person name="Ohkuma M."/>
        </authorList>
    </citation>
    <scope>NUCLEOTIDE SEQUENCE [LARGE SCALE GENOMIC DNA]</scope>
    <source>
        <strain evidence="2">JCM 15548</strain>
    </source>
</reference>
<dbReference type="Proteomes" id="UP000032900">
    <property type="component" value="Unassembled WGS sequence"/>
</dbReference>
<accession>A0A0E9LY13</accession>
<evidence type="ECO:0008006" key="4">
    <source>
        <dbReference type="Google" id="ProtNLM"/>
    </source>
</evidence>
<protein>
    <recommendedName>
        <fullName evidence="4">Outer membrane lipoprotein-sorting protein</fullName>
    </recommendedName>
</protein>
<dbReference type="STRING" id="1236989.JCM15548_12397"/>
<evidence type="ECO:0000313" key="2">
    <source>
        <dbReference type="EMBL" id="GAO30144.1"/>
    </source>
</evidence>
<keyword evidence="3" id="KW-1185">Reference proteome</keyword>
<comment type="caution">
    <text evidence="2">The sequence shown here is derived from an EMBL/GenBank/DDBJ whole genome shotgun (WGS) entry which is preliminary data.</text>
</comment>
<feature type="signal peptide" evidence="1">
    <location>
        <begin position="1"/>
        <end position="19"/>
    </location>
</feature>
<proteinExistence type="predicted"/>
<name>A0A0E9LY13_9BACT</name>
<evidence type="ECO:0000313" key="3">
    <source>
        <dbReference type="Proteomes" id="UP000032900"/>
    </source>
</evidence>
<dbReference type="AlphaFoldDB" id="A0A0E9LY13"/>
<gene>
    <name evidence="2" type="ORF">JCM15548_12397</name>
</gene>
<organism evidence="2 3">
    <name type="scientific">Geofilum rubicundum JCM 15548</name>
    <dbReference type="NCBI Taxonomy" id="1236989"/>
    <lineage>
        <taxon>Bacteria</taxon>
        <taxon>Pseudomonadati</taxon>
        <taxon>Bacteroidota</taxon>
        <taxon>Bacteroidia</taxon>
        <taxon>Marinilabiliales</taxon>
        <taxon>Marinilabiliaceae</taxon>
        <taxon>Geofilum</taxon>
    </lineage>
</organism>
<feature type="chain" id="PRO_5002428433" description="Outer membrane lipoprotein-sorting protein" evidence="1">
    <location>
        <begin position="20"/>
        <end position="62"/>
    </location>
</feature>
<keyword evidence="1" id="KW-0732">Signal</keyword>
<dbReference type="EMBL" id="BAZW01000018">
    <property type="protein sequence ID" value="GAO30144.1"/>
    <property type="molecule type" value="Genomic_DNA"/>
</dbReference>